<dbReference type="Proteomes" id="UP000179243">
    <property type="component" value="Unassembled WGS sequence"/>
</dbReference>
<name>A0A1F7FB49_UNCRA</name>
<keyword evidence="2" id="KW-0813">Transport</keyword>
<dbReference type="GO" id="GO:0005886">
    <property type="term" value="C:plasma membrane"/>
    <property type="evidence" value="ECO:0007669"/>
    <property type="project" value="UniProtKB-SubCell"/>
</dbReference>
<feature type="transmembrane region" description="Helical" evidence="7">
    <location>
        <begin position="318"/>
        <end position="341"/>
    </location>
</feature>
<feature type="transmembrane region" description="Helical" evidence="7">
    <location>
        <begin position="22"/>
        <end position="46"/>
    </location>
</feature>
<feature type="transmembrane region" description="Helical" evidence="7">
    <location>
        <begin position="379"/>
        <end position="399"/>
    </location>
</feature>
<organism evidence="9 10">
    <name type="scientific">Candidatus Raymondbacteria bacterium RIFOXYD12_FULL_49_13</name>
    <dbReference type="NCBI Taxonomy" id="1817890"/>
    <lineage>
        <taxon>Bacteria</taxon>
        <taxon>Raymondiibacteriota</taxon>
    </lineage>
</organism>
<evidence type="ECO:0000256" key="5">
    <source>
        <dbReference type="ARBA" id="ARBA00022989"/>
    </source>
</evidence>
<dbReference type="GO" id="GO:0022857">
    <property type="term" value="F:transmembrane transporter activity"/>
    <property type="evidence" value="ECO:0007669"/>
    <property type="project" value="InterPro"/>
</dbReference>
<keyword evidence="3" id="KW-1003">Cell membrane</keyword>
<protein>
    <submittedName>
        <fullName evidence="9">MFS transporter</fullName>
    </submittedName>
</protein>
<dbReference type="PANTHER" id="PTHR23513:SF11">
    <property type="entry name" value="STAPHYLOFERRIN A TRANSPORTER"/>
    <property type="match status" value="1"/>
</dbReference>
<evidence type="ECO:0000256" key="7">
    <source>
        <dbReference type="SAM" id="Phobius"/>
    </source>
</evidence>
<evidence type="ECO:0000313" key="9">
    <source>
        <dbReference type="EMBL" id="OGK03848.1"/>
    </source>
</evidence>
<evidence type="ECO:0000256" key="2">
    <source>
        <dbReference type="ARBA" id="ARBA00022448"/>
    </source>
</evidence>
<dbReference type="InterPro" id="IPR010290">
    <property type="entry name" value="TM_effector"/>
</dbReference>
<dbReference type="CDD" id="cd06173">
    <property type="entry name" value="MFS_MefA_like"/>
    <property type="match status" value="1"/>
</dbReference>
<accession>A0A1F7FB49</accession>
<sequence length="408" mass="43516">MPAIPARVIFTLRAFRHRNYRLFFMGQGISLIGTWMQSVTLGYLTYRLTNSAFLLGMVGFASQIPTVLFTPLGGVAADRKDRRTLLLITQSLAMVQASLLAALTLTGTIEVWHIITLSVFLGCINAFDIPTRQSFIVEMVESRADLSNAIALNSTMFNGARLIGPSVGGLLIATTGEGICFLINAISFSAALAALALMRITPVEQPAEHPPVFRQLKEGFSYAFGLRPIKYILLLLGLTSFVGMPYAVLMPVFAKDILHGDARTLGFLMSAAGVGAIFGAIRLASRKNTAGLGRDIARASLLFGLCLTAFSFSRSLPFSLALMAVAGGSVMTQMASGNTILQTIVDDKRRGSVMSLYALSFGGMMPLGSLVAGSLAHAIGVPHTLFIAGVVCIAGALAFRSRLKKIIL</sequence>
<dbReference type="Pfam" id="PF05977">
    <property type="entry name" value="MFS_3"/>
    <property type="match status" value="1"/>
</dbReference>
<dbReference type="PROSITE" id="PS50850">
    <property type="entry name" value="MFS"/>
    <property type="match status" value="1"/>
</dbReference>
<feature type="transmembrane region" description="Helical" evidence="7">
    <location>
        <begin position="52"/>
        <end position="72"/>
    </location>
</feature>
<dbReference type="PANTHER" id="PTHR23513">
    <property type="entry name" value="INTEGRAL MEMBRANE EFFLUX PROTEIN-RELATED"/>
    <property type="match status" value="1"/>
</dbReference>
<comment type="subcellular location">
    <subcellularLocation>
        <location evidence="1">Cell membrane</location>
        <topology evidence="1">Multi-pass membrane protein</topology>
    </subcellularLocation>
</comment>
<evidence type="ECO:0000259" key="8">
    <source>
        <dbReference type="PROSITE" id="PS50850"/>
    </source>
</evidence>
<dbReference type="Gene3D" id="1.20.1250.20">
    <property type="entry name" value="MFS general substrate transporter like domains"/>
    <property type="match status" value="1"/>
</dbReference>
<evidence type="ECO:0000256" key="1">
    <source>
        <dbReference type="ARBA" id="ARBA00004651"/>
    </source>
</evidence>
<proteinExistence type="predicted"/>
<feature type="domain" description="Major facilitator superfamily (MFS) profile" evidence="8">
    <location>
        <begin position="225"/>
        <end position="408"/>
    </location>
</feature>
<evidence type="ECO:0000313" key="10">
    <source>
        <dbReference type="Proteomes" id="UP000179243"/>
    </source>
</evidence>
<feature type="transmembrane region" description="Helical" evidence="7">
    <location>
        <begin position="231"/>
        <end position="253"/>
    </location>
</feature>
<feature type="transmembrane region" description="Helical" evidence="7">
    <location>
        <begin position="353"/>
        <end position="373"/>
    </location>
</feature>
<feature type="transmembrane region" description="Helical" evidence="7">
    <location>
        <begin position="265"/>
        <end position="284"/>
    </location>
</feature>
<feature type="transmembrane region" description="Helical" evidence="7">
    <location>
        <begin position="296"/>
        <end position="312"/>
    </location>
</feature>
<evidence type="ECO:0000256" key="4">
    <source>
        <dbReference type="ARBA" id="ARBA00022692"/>
    </source>
</evidence>
<evidence type="ECO:0000256" key="6">
    <source>
        <dbReference type="ARBA" id="ARBA00023136"/>
    </source>
</evidence>
<keyword evidence="4 7" id="KW-0812">Transmembrane</keyword>
<dbReference type="EMBL" id="MFYX01000081">
    <property type="protein sequence ID" value="OGK03848.1"/>
    <property type="molecule type" value="Genomic_DNA"/>
</dbReference>
<dbReference type="SUPFAM" id="SSF103473">
    <property type="entry name" value="MFS general substrate transporter"/>
    <property type="match status" value="1"/>
</dbReference>
<comment type="caution">
    <text evidence="9">The sequence shown here is derived from an EMBL/GenBank/DDBJ whole genome shotgun (WGS) entry which is preliminary data.</text>
</comment>
<gene>
    <name evidence="9" type="ORF">A2519_02345</name>
</gene>
<reference evidence="9 10" key="1">
    <citation type="journal article" date="2016" name="Nat. Commun.">
        <title>Thousands of microbial genomes shed light on interconnected biogeochemical processes in an aquifer system.</title>
        <authorList>
            <person name="Anantharaman K."/>
            <person name="Brown C.T."/>
            <person name="Hug L.A."/>
            <person name="Sharon I."/>
            <person name="Castelle C.J."/>
            <person name="Probst A.J."/>
            <person name="Thomas B.C."/>
            <person name="Singh A."/>
            <person name="Wilkins M.J."/>
            <person name="Karaoz U."/>
            <person name="Brodie E.L."/>
            <person name="Williams K.H."/>
            <person name="Hubbard S.S."/>
            <person name="Banfield J.F."/>
        </authorList>
    </citation>
    <scope>NUCLEOTIDE SEQUENCE [LARGE SCALE GENOMIC DNA]</scope>
</reference>
<keyword evidence="5 7" id="KW-1133">Transmembrane helix</keyword>
<dbReference type="InterPro" id="IPR020846">
    <property type="entry name" value="MFS_dom"/>
</dbReference>
<dbReference type="AlphaFoldDB" id="A0A1F7FB49"/>
<keyword evidence="6 7" id="KW-0472">Membrane</keyword>
<evidence type="ECO:0000256" key="3">
    <source>
        <dbReference type="ARBA" id="ARBA00022475"/>
    </source>
</evidence>
<dbReference type="InterPro" id="IPR036259">
    <property type="entry name" value="MFS_trans_sf"/>
</dbReference>